<sequence length="90" mass="10306">MKSIYVGNISFETTPDQLRDLFSTHGEVKSVKLVNDRYTGKPRGFAFVEMDDEVVESAVSAMDGMEFEGRSLKVNLAKPRGVWRMRRPRH</sequence>
<dbReference type="Gene3D" id="3.30.70.330">
    <property type="match status" value="1"/>
</dbReference>
<gene>
    <name evidence="5" type="ORF">MNBD_GAMMA15-1930</name>
</gene>
<evidence type="ECO:0000256" key="3">
    <source>
        <dbReference type="ARBA" id="ARBA00023187"/>
    </source>
</evidence>
<evidence type="ECO:0000256" key="1">
    <source>
        <dbReference type="ARBA" id="ARBA00022664"/>
    </source>
</evidence>
<dbReference type="AlphaFoldDB" id="A0A3B0YHH8"/>
<keyword evidence="3" id="KW-0508">mRNA splicing</keyword>
<accession>A0A3B0YHH8</accession>
<organism evidence="5">
    <name type="scientific">hydrothermal vent metagenome</name>
    <dbReference type="NCBI Taxonomy" id="652676"/>
    <lineage>
        <taxon>unclassified sequences</taxon>
        <taxon>metagenomes</taxon>
        <taxon>ecological metagenomes</taxon>
    </lineage>
</organism>
<dbReference type="SMART" id="SM00360">
    <property type="entry name" value="RRM"/>
    <property type="match status" value="1"/>
</dbReference>
<evidence type="ECO:0000313" key="5">
    <source>
        <dbReference type="EMBL" id="VAW75137.1"/>
    </source>
</evidence>
<dbReference type="PANTHER" id="PTHR48028:SF4">
    <property type="entry name" value="SC35-LIKE SPLICING FACTOR"/>
    <property type="match status" value="1"/>
</dbReference>
<dbReference type="SUPFAM" id="SSF54928">
    <property type="entry name" value="RNA-binding domain, RBD"/>
    <property type="match status" value="1"/>
</dbReference>
<dbReference type="Pfam" id="PF00076">
    <property type="entry name" value="RRM_1"/>
    <property type="match status" value="1"/>
</dbReference>
<dbReference type="InterPro" id="IPR012677">
    <property type="entry name" value="Nucleotide-bd_a/b_plait_sf"/>
</dbReference>
<proteinExistence type="predicted"/>
<dbReference type="GO" id="GO:0003723">
    <property type="term" value="F:RNA binding"/>
    <property type="evidence" value="ECO:0007669"/>
    <property type="project" value="UniProtKB-KW"/>
</dbReference>
<dbReference type="PROSITE" id="PS50102">
    <property type="entry name" value="RRM"/>
    <property type="match status" value="1"/>
</dbReference>
<dbReference type="InterPro" id="IPR035979">
    <property type="entry name" value="RBD_domain_sf"/>
</dbReference>
<feature type="domain" description="RRM" evidence="4">
    <location>
        <begin position="2"/>
        <end position="79"/>
    </location>
</feature>
<keyword evidence="2" id="KW-0694">RNA-binding</keyword>
<dbReference type="GO" id="GO:0008380">
    <property type="term" value="P:RNA splicing"/>
    <property type="evidence" value="ECO:0007669"/>
    <property type="project" value="UniProtKB-KW"/>
</dbReference>
<dbReference type="CDD" id="cd21608">
    <property type="entry name" value="RRM2_NsCP33_like"/>
    <property type="match status" value="1"/>
</dbReference>
<dbReference type="EMBL" id="UOFN01000046">
    <property type="protein sequence ID" value="VAW75137.1"/>
    <property type="molecule type" value="Genomic_DNA"/>
</dbReference>
<evidence type="ECO:0000256" key="2">
    <source>
        <dbReference type="ARBA" id="ARBA00022884"/>
    </source>
</evidence>
<dbReference type="InterPro" id="IPR051106">
    <property type="entry name" value="RNA-bind/splicing_reg"/>
</dbReference>
<reference evidence="5" key="1">
    <citation type="submission" date="2018-06" db="EMBL/GenBank/DDBJ databases">
        <authorList>
            <person name="Zhirakovskaya E."/>
        </authorList>
    </citation>
    <scope>NUCLEOTIDE SEQUENCE</scope>
</reference>
<dbReference type="PANTHER" id="PTHR48028">
    <property type="entry name" value="GLYCINE-RICH RNA-BINDING PROTEIN RZ1A"/>
    <property type="match status" value="1"/>
</dbReference>
<dbReference type="InterPro" id="IPR048289">
    <property type="entry name" value="RRM2_NsCP33-like"/>
</dbReference>
<name>A0A3B0YHH8_9ZZZZ</name>
<evidence type="ECO:0000259" key="4">
    <source>
        <dbReference type="PROSITE" id="PS50102"/>
    </source>
</evidence>
<keyword evidence="1" id="KW-0507">mRNA processing</keyword>
<dbReference type="InterPro" id="IPR000504">
    <property type="entry name" value="RRM_dom"/>
</dbReference>
<dbReference type="GO" id="GO:0006397">
    <property type="term" value="P:mRNA processing"/>
    <property type="evidence" value="ECO:0007669"/>
    <property type="project" value="UniProtKB-KW"/>
</dbReference>
<protein>
    <submittedName>
        <fullName evidence="5">RNA-binding protein</fullName>
    </submittedName>
</protein>